<dbReference type="Gene3D" id="1.10.220.150">
    <property type="entry name" value="Arf GTPase activating protein"/>
    <property type="match status" value="1"/>
</dbReference>
<dbReference type="GO" id="GO:0008270">
    <property type="term" value="F:zinc ion binding"/>
    <property type="evidence" value="ECO:0007669"/>
    <property type="project" value="UniProtKB-KW"/>
</dbReference>
<dbReference type="GO" id="GO:0005096">
    <property type="term" value="F:GTPase activator activity"/>
    <property type="evidence" value="ECO:0007669"/>
    <property type="project" value="UniProtKB-KW"/>
</dbReference>
<dbReference type="CDD" id="cd08839">
    <property type="entry name" value="ArfGap_SMAP"/>
    <property type="match status" value="1"/>
</dbReference>
<proteinExistence type="predicted"/>
<gene>
    <name evidence="8" type="primary">SMAP1</name>
</gene>
<feature type="region of interest" description="Disordered" evidence="6">
    <location>
        <begin position="130"/>
        <end position="255"/>
    </location>
</feature>
<evidence type="ECO:0000256" key="2">
    <source>
        <dbReference type="ARBA" id="ARBA00022723"/>
    </source>
</evidence>
<accession>A0A8C8JN87</accession>
<evidence type="ECO:0000256" key="1">
    <source>
        <dbReference type="ARBA" id="ARBA00022468"/>
    </source>
</evidence>
<dbReference type="InterPro" id="IPR044732">
    <property type="entry name" value="ArfGAP_SMAP1-like"/>
</dbReference>
<evidence type="ECO:0000313" key="8">
    <source>
        <dbReference type="Ensembl" id="ENSOTSP00005095922.2"/>
    </source>
</evidence>
<keyword evidence="2" id="KW-0479">Metal-binding</keyword>
<feature type="compositionally biased region" description="Low complexity" evidence="6">
    <location>
        <begin position="196"/>
        <end position="216"/>
    </location>
</feature>
<evidence type="ECO:0000259" key="7">
    <source>
        <dbReference type="PROSITE" id="PS50115"/>
    </source>
</evidence>
<dbReference type="GO" id="GO:2000369">
    <property type="term" value="P:regulation of clathrin-dependent endocytosis"/>
    <property type="evidence" value="ECO:0007669"/>
    <property type="project" value="TreeGrafter"/>
</dbReference>
<sequence length="444" mass="46926">MTTRSEREKALKLNEQHQAILSKMLREDDNKYCADCEAKGPRWASWNLGVFICIRCAGIHRNLGVHISRVKSVNLDQWTAAQIQSIVDMGNSKSRQLYEANLPDNYRRPQTDQAVEFFIRDKYEKKKYYSKNVTNGHSREETRHAPKASPVKTAEPPVNLLGLDAPTPAPANNGSAASTTSSDLDIFGPMVSNPLPSSNAAAQFSQASSSTPASTPTQPPAATPSSGSAQGDLDLFSETGGGGGIKGEDTGAKKPLSKDSILSLYGNTSMPQMHQQAQPAGIYMNPAQMQFPVGIPQQQVPAGYQAFPGMGTGMPPTTVMGAMMAQNGAAMMGPNTGMMVGMTMPNGFMGQAPAAGMVGMAPRMMGVPQGGMPAGMVPAQGMQGMYAVQPGQQGHWNMGQMNQQMSGMSLNSAGGGMAFGQPASTMGGWAAAPSGQTLSNQLWK</sequence>
<evidence type="ECO:0000256" key="3">
    <source>
        <dbReference type="ARBA" id="ARBA00022771"/>
    </source>
</evidence>
<feature type="compositionally biased region" description="Low complexity" evidence="6">
    <location>
        <begin position="170"/>
        <end position="182"/>
    </location>
</feature>
<dbReference type="Proteomes" id="UP000694402">
    <property type="component" value="Unassembled WGS sequence"/>
</dbReference>
<evidence type="ECO:0000256" key="6">
    <source>
        <dbReference type="SAM" id="MobiDB-lite"/>
    </source>
</evidence>
<name>A0A8C8JN87_ONCTS</name>
<dbReference type="Pfam" id="PF01412">
    <property type="entry name" value="ArfGap"/>
    <property type="match status" value="1"/>
</dbReference>
<dbReference type="InterPro" id="IPR038508">
    <property type="entry name" value="ArfGAP_dom_sf"/>
</dbReference>
<reference evidence="8" key="2">
    <citation type="submission" date="2025-09" db="UniProtKB">
        <authorList>
            <consortium name="Ensembl"/>
        </authorList>
    </citation>
    <scope>IDENTIFICATION</scope>
</reference>
<keyword evidence="4" id="KW-0862">Zinc</keyword>
<dbReference type="GeneTree" id="ENSGT00940000155884"/>
<feature type="domain" description="Arf-GAP" evidence="7">
    <location>
        <begin position="18"/>
        <end position="141"/>
    </location>
</feature>
<dbReference type="PROSITE" id="PS50115">
    <property type="entry name" value="ARFGAP"/>
    <property type="match status" value="1"/>
</dbReference>
<evidence type="ECO:0000313" key="9">
    <source>
        <dbReference type="Proteomes" id="UP000694402"/>
    </source>
</evidence>
<keyword evidence="1" id="KW-0343">GTPase activation</keyword>
<protein>
    <recommendedName>
        <fullName evidence="7">Arf-GAP domain-containing protein</fullName>
    </recommendedName>
</protein>
<dbReference type="AlphaFoldDB" id="A0A8C8JN87"/>
<reference evidence="8" key="1">
    <citation type="submission" date="2025-08" db="UniProtKB">
        <authorList>
            <consortium name="Ensembl"/>
        </authorList>
    </citation>
    <scope>IDENTIFICATION</scope>
</reference>
<dbReference type="FunFam" id="1.10.220.150:FF:000009">
    <property type="entry name" value="stromal membrane-associated protein 1 isoform X1"/>
    <property type="match status" value="1"/>
</dbReference>
<organism evidence="8 9">
    <name type="scientific">Oncorhynchus tshawytscha</name>
    <name type="common">Chinook salmon</name>
    <name type="synonym">Salmo tshawytscha</name>
    <dbReference type="NCBI Taxonomy" id="74940"/>
    <lineage>
        <taxon>Eukaryota</taxon>
        <taxon>Metazoa</taxon>
        <taxon>Chordata</taxon>
        <taxon>Craniata</taxon>
        <taxon>Vertebrata</taxon>
        <taxon>Euteleostomi</taxon>
        <taxon>Actinopterygii</taxon>
        <taxon>Neopterygii</taxon>
        <taxon>Teleostei</taxon>
        <taxon>Protacanthopterygii</taxon>
        <taxon>Salmoniformes</taxon>
        <taxon>Salmonidae</taxon>
        <taxon>Salmoninae</taxon>
        <taxon>Oncorhynchus</taxon>
    </lineage>
</organism>
<dbReference type="Ensembl" id="ENSOTST00005103913.2">
    <property type="protein sequence ID" value="ENSOTSP00005095922.2"/>
    <property type="gene ID" value="ENSOTSG00005044583.2"/>
</dbReference>
<dbReference type="SUPFAM" id="SSF57863">
    <property type="entry name" value="ArfGap/RecO-like zinc finger"/>
    <property type="match status" value="1"/>
</dbReference>
<dbReference type="InterPro" id="IPR001164">
    <property type="entry name" value="ArfGAP_dom"/>
</dbReference>
<keyword evidence="3 5" id="KW-0863">Zinc-finger</keyword>
<dbReference type="SMART" id="SM00105">
    <property type="entry name" value="ArfGap"/>
    <property type="match status" value="1"/>
</dbReference>
<dbReference type="InterPro" id="IPR037278">
    <property type="entry name" value="ARFGAP/RecO"/>
</dbReference>
<dbReference type="PANTHER" id="PTHR45705">
    <property type="entry name" value="FI20236P1"/>
    <property type="match status" value="1"/>
</dbReference>
<keyword evidence="9" id="KW-1185">Reference proteome</keyword>
<evidence type="ECO:0000256" key="5">
    <source>
        <dbReference type="PROSITE-ProRule" id="PRU00288"/>
    </source>
</evidence>
<dbReference type="InterPro" id="IPR051718">
    <property type="entry name" value="ARF_GTPase-activating"/>
</dbReference>
<dbReference type="GO" id="GO:0005737">
    <property type="term" value="C:cytoplasm"/>
    <property type="evidence" value="ECO:0007669"/>
    <property type="project" value="TreeGrafter"/>
</dbReference>
<dbReference type="PANTHER" id="PTHR45705:SF8">
    <property type="entry name" value="STROMAL MEMBRANE-ASSOCIATED PROTEIN 1"/>
    <property type="match status" value="1"/>
</dbReference>
<dbReference type="PRINTS" id="PR00405">
    <property type="entry name" value="REVINTRACTNG"/>
</dbReference>
<evidence type="ECO:0000256" key="4">
    <source>
        <dbReference type="ARBA" id="ARBA00022833"/>
    </source>
</evidence>